<dbReference type="SUPFAM" id="SSF53850">
    <property type="entry name" value="Periplasmic binding protein-like II"/>
    <property type="match status" value="1"/>
</dbReference>
<accession>A0A327LZG8</accession>
<dbReference type="AlphaFoldDB" id="A0A327LZG8"/>
<dbReference type="PANTHER" id="PTHR42928">
    <property type="entry name" value="TRICARBOXYLATE-BINDING PROTEIN"/>
    <property type="match status" value="1"/>
</dbReference>
<dbReference type="OrthoDB" id="7374807at2"/>
<dbReference type="EMBL" id="QLIX01000034">
    <property type="protein sequence ID" value="RAI55262.1"/>
    <property type="molecule type" value="Genomic_DNA"/>
</dbReference>
<proteinExistence type="inferred from homology"/>
<keyword evidence="3" id="KW-1185">Reference proteome</keyword>
<sequence>MASASCRPRPDMRRRALLGGMLAAPRLARAEARAVRVVNAYAAGGTADIVCRLLFRSLAERTGRAYVVENRPGAAGTIAAAMVARAPPDGETLLYDATAFAVNPALFGPKLPYSAREDFLPVYLSLVTPNTIIATDRFPPRGVRALIEAAKAAPGRIDAGTTGIGSAQHITLALFNAMAGVEINHVVYRDAPTLRNDVAAGRVDLQVSNVPGTVTLLAGGKVRALAHTGLAPVAVLPGVEAVAETLPGFETFEWNGVFLPAGTPEGIRQSLNQALNAIAAEPAVAARVAAMGGIAWPNAPAEFAQFLDRQYALHARVVRSANIRID</sequence>
<reference evidence="3" key="1">
    <citation type="submission" date="2018-06" db="EMBL/GenBank/DDBJ databases">
        <authorList>
            <person name="Khan S.A."/>
        </authorList>
    </citation>
    <scope>NUCLEOTIDE SEQUENCE [LARGE SCALE GENOMIC DNA]</scope>
    <source>
        <strain evidence="3">DB-1506</strain>
    </source>
</reference>
<dbReference type="Gene3D" id="3.40.190.10">
    <property type="entry name" value="Periplasmic binding protein-like II"/>
    <property type="match status" value="1"/>
</dbReference>
<name>A0A327LZG8_9PROT</name>
<comment type="similarity">
    <text evidence="1">Belongs to the UPF0065 (bug) family.</text>
</comment>
<evidence type="ECO:0000313" key="2">
    <source>
        <dbReference type="EMBL" id="RAI55262.1"/>
    </source>
</evidence>
<dbReference type="InterPro" id="IPR005064">
    <property type="entry name" value="BUG"/>
</dbReference>
<evidence type="ECO:0000256" key="1">
    <source>
        <dbReference type="ARBA" id="ARBA00006987"/>
    </source>
</evidence>
<evidence type="ECO:0000313" key="3">
    <source>
        <dbReference type="Proteomes" id="UP000249065"/>
    </source>
</evidence>
<dbReference type="PANTHER" id="PTHR42928:SF5">
    <property type="entry name" value="BLR1237 PROTEIN"/>
    <property type="match status" value="1"/>
</dbReference>
<comment type="caution">
    <text evidence="2">The sequence shown here is derived from an EMBL/GenBank/DDBJ whole genome shotgun (WGS) entry which is preliminary data.</text>
</comment>
<dbReference type="InterPro" id="IPR042100">
    <property type="entry name" value="Bug_dom1"/>
</dbReference>
<gene>
    <name evidence="2" type="ORF">DOO78_24365</name>
</gene>
<dbReference type="Proteomes" id="UP000249065">
    <property type="component" value="Unassembled WGS sequence"/>
</dbReference>
<dbReference type="Gene3D" id="3.40.190.150">
    <property type="entry name" value="Bordetella uptake gene, domain 1"/>
    <property type="match status" value="1"/>
</dbReference>
<dbReference type="PIRSF" id="PIRSF017082">
    <property type="entry name" value="YflP"/>
    <property type="match status" value="1"/>
</dbReference>
<organism evidence="2 3">
    <name type="scientific">Roseicella frigidaeris</name>
    <dbReference type="NCBI Taxonomy" id="2230885"/>
    <lineage>
        <taxon>Bacteria</taxon>
        <taxon>Pseudomonadati</taxon>
        <taxon>Pseudomonadota</taxon>
        <taxon>Alphaproteobacteria</taxon>
        <taxon>Acetobacterales</taxon>
        <taxon>Roseomonadaceae</taxon>
        <taxon>Roseicella</taxon>
    </lineage>
</organism>
<dbReference type="Pfam" id="PF03401">
    <property type="entry name" value="TctC"/>
    <property type="match status" value="1"/>
</dbReference>
<protein>
    <submittedName>
        <fullName evidence="2">Tripartite tricarboxylate transporter substrate binding protein</fullName>
    </submittedName>
</protein>